<keyword evidence="2 6" id="KW-0812">Transmembrane</keyword>
<dbReference type="GeneID" id="113206510"/>
<comment type="subcellular location">
    <subcellularLocation>
        <location evidence="1">Membrane</location>
        <topology evidence="1">Multi-pass membrane protein</topology>
    </subcellularLocation>
</comment>
<evidence type="ECO:0000256" key="5">
    <source>
        <dbReference type="ARBA" id="ARBA00093776"/>
    </source>
</evidence>
<dbReference type="OrthoDB" id="6423876at2759"/>
<reference evidence="8 9" key="2">
    <citation type="submission" date="2025-04" db="UniProtKB">
        <authorList>
            <consortium name="RefSeq"/>
        </authorList>
    </citation>
    <scope>IDENTIFICATION</scope>
    <source>
        <tissue evidence="8 9">Whole organism</tissue>
    </source>
</reference>
<reference evidence="8 9" key="1">
    <citation type="journal article" date="2018" name="Proc. Natl. Acad. Sci. U.S.A.">
        <title>Phylogenomics and the evolution of hemipteroid insects.</title>
        <authorList>
            <person name="Johnson K.P."/>
            <person name="Dietrich C.H."/>
            <person name="Friedrich F."/>
            <person name="Beutel R.G."/>
            <person name="Wipfler B."/>
            <person name="Peters R.S."/>
            <person name="Allen J.M."/>
            <person name="Petersen M."/>
            <person name="Donath A."/>
            <person name="Walden K.K."/>
            <person name="Kozlov A.M."/>
            <person name="Podsiadlowski L."/>
            <person name="Mayer C."/>
            <person name="Meusemann K."/>
            <person name="Vasilikopoulos A."/>
            <person name="Waterhouse R.M."/>
            <person name="Cameron S.L."/>
            <person name="Weirauch C."/>
            <person name="Swanson D.R."/>
            <person name="Percy D.M."/>
            <person name="Hardy N.B."/>
            <person name="Terry I."/>
            <person name="Liu S."/>
            <person name="Zhou X."/>
            <person name="Misof B."/>
            <person name="Robertson H.M."/>
            <person name="Yoshizawa K."/>
        </authorList>
    </citation>
    <scope>NUCLEOTIDE SEQUENCE</scope>
    <source>
        <tissue evidence="8 9">Whole organism</tissue>
    </source>
</reference>
<evidence type="ECO:0000256" key="1">
    <source>
        <dbReference type="ARBA" id="ARBA00004141"/>
    </source>
</evidence>
<organism evidence="7 8">
    <name type="scientific">Frankliniella occidentalis</name>
    <name type="common">Western flower thrips</name>
    <name type="synonym">Euthrips occidentalis</name>
    <dbReference type="NCBI Taxonomy" id="133901"/>
    <lineage>
        <taxon>Eukaryota</taxon>
        <taxon>Metazoa</taxon>
        <taxon>Ecdysozoa</taxon>
        <taxon>Arthropoda</taxon>
        <taxon>Hexapoda</taxon>
        <taxon>Insecta</taxon>
        <taxon>Pterygota</taxon>
        <taxon>Neoptera</taxon>
        <taxon>Paraneoptera</taxon>
        <taxon>Thysanoptera</taxon>
        <taxon>Terebrantia</taxon>
        <taxon>Thripoidea</taxon>
        <taxon>Thripidae</taxon>
        <taxon>Frankliniella</taxon>
    </lineage>
</organism>
<dbReference type="PANTHER" id="PTHR31872:SF4">
    <property type="entry name" value="TRANSMEMBRANE PROTEIN 179"/>
    <property type="match status" value="1"/>
</dbReference>
<evidence type="ECO:0000313" key="7">
    <source>
        <dbReference type="Proteomes" id="UP000504606"/>
    </source>
</evidence>
<comment type="similarity">
    <text evidence="5">Belongs to the TMEM179 family.</text>
</comment>
<dbReference type="InterPro" id="IPR059010">
    <property type="entry name" value="TMEM179-179B"/>
</dbReference>
<proteinExistence type="inferred from homology"/>
<name>A0A6J1SB33_FRAOC</name>
<feature type="transmembrane region" description="Helical" evidence="6">
    <location>
        <begin position="67"/>
        <end position="84"/>
    </location>
</feature>
<evidence type="ECO:0000256" key="2">
    <source>
        <dbReference type="ARBA" id="ARBA00022692"/>
    </source>
</evidence>
<dbReference type="InterPro" id="IPR029673">
    <property type="entry name" value="TMEM179"/>
</dbReference>
<dbReference type="RefSeq" id="XP_052123935.1">
    <property type="nucleotide sequence ID" value="XM_052267975.1"/>
</dbReference>
<sequence>MALSNVLLLSQVAGYVIALILSLCITVPMSFHQDEFLGHCLLFSTGDWRESDGQFVVNWASQAYCNYSIFVGVILFLASAIQIYRMSVYLYKGTDSSFLSAFTDVVGSLALCAMCFVTAVLITLGFTVWCQNMTLRFPSCEVAAGNQFDKQDGINTSGFYFELGTAQFGAWASWTCWVGLSVFAVLKLVSQHQLRNLRVSMFRERQRLINEGQGPDKEPVPSVSGTAVATIETGNTSSHVKASDTVVPVHDFE</sequence>
<feature type="transmembrane region" description="Helical" evidence="6">
    <location>
        <begin position="168"/>
        <end position="189"/>
    </location>
</feature>
<evidence type="ECO:0000256" key="4">
    <source>
        <dbReference type="ARBA" id="ARBA00023136"/>
    </source>
</evidence>
<keyword evidence="7" id="KW-1185">Reference proteome</keyword>
<dbReference type="KEGG" id="foc:113206510"/>
<evidence type="ECO:0000256" key="3">
    <source>
        <dbReference type="ARBA" id="ARBA00022989"/>
    </source>
</evidence>
<keyword evidence="3 6" id="KW-1133">Transmembrane helix</keyword>
<evidence type="ECO:0000313" key="8">
    <source>
        <dbReference type="RefSeq" id="XP_026278404.1"/>
    </source>
</evidence>
<feature type="transmembrane region" description="Helical" evidence="6">
    <location>
        <begin position="105"/>
        <end position="129"/>
    </location>
</feature>
<accession>A0A6J1SB33</accession>
<evidence type="ECO:0000256" key="6">
    <source>
        <dbReference type="SAM" id="Phobius"/>
    </source>
</evidence>
<gene>
    <name evidence="8 9" type="primary">LOC113206510</name>
</gene>
<protein>
    <submittedName>
        <fullName evidence="8 9">Transmembrane protein 179</fullName>
    </submittedName>
</protein>
<dbReference type="PANTHER" id="PTHR31872">
    <property type="entry name" value="TRANSMEMBRANE PROTEIN 179"/>
    <property type="match status" value="1"/>
</dbReference>
<keyword evidence="4 6" id="KW-0472">Membrane</keyword>
<dbReference type="Pfam" id="PF26158">
    <property type="entry name" value="Claudin_TMEM179-179B"/>
    <property type="match status" value="1"/>
</dbReference>
<evidence type="ECO:0000313" key="9">
    <source>
        <dbReference type="RefSeq" id="XP_052123935.1"/>
    </source>
</evidence>
<feature type="transmembrane region" description="Helical" evidence="6">
    <location>
        <begin position="12"/>
        <end position="31"/>
    </location>
</feature>
<dbReference type="AlphaFoldDB" id="A0A6J1SB33"/>
<dbReference type="RefSeq" id="XP_026278404.1">
    <property type="nucleotide sequence ID" value="XM_026422619.2"/>
</dbReference>
<dbReference type="Proteomes" id="UP000504606">
    <property type="component" value="Unplaced"/>
</dbReference>